<dbReference type="InterPro" id="IPR001841">
    <property type="entry name" value="Znf_RING"/>
</dbReference>
<dbReference type="GeneID" id="108858815"/>
<accession>A0A6J0NWR3</accession>
<organism evidence="7 8">
    <name type="scientific">Raphanus sativus</name>
    <name type="common">Radish</name>
    <name type="synonym">Raphanus raphanistrum var. sativus</name>
    <dbReference type="NCBI Taxonomy" id="3726"/>
    <lineage>
        <taxon>Eukaryota</taxon>
        <taxon>Viridiplantae</taxon>
        <taxon>Streptophyta</taxon>
        <taxon>Embryophyta</taxon>
        <taxon>Tracheophyta</taxon>
        <taxon>Spermatophyta</taxon>
        <taxon>Magnoliopsida</taxon>
        <taxon>eudicotyledons</taxon>
        <taxon>Gunneridae</taxon>
        <taxon>Pentapetalae</taxon>
        <taxon>rosids</taxon>
        <taxon>malvids</taxon>
        <taxon>Brassicales</taxon>
        <taxon>Brassicaceae</taxon>
        <taxon>Brassiceae</taxon>
        <taxon>Raphanus</taxon>
    </lineage>
</organism>
<name>A0A6J0NWR3_RAPSA</name>
<keyword evidence="5" id="KW-1133">Transmembrane helix</keyword>
<keyword evidence="5" id="KW-0812">Transmembrane</keyword>
<evidence type="ECO:0000313" key="7">
    <source>
        <dbReference type="Proteomes" id="UP000504610"/>
    </source>
</evidence>
<dbReference type="AlphaFoldDB" id="A0A6J0NWR3"/>
<dbReference type="PROSITE" id="PS50089">
    <property type="entry name" value="ZF_RING_2"/>
    <property type="match status" value="1"/>
</dbReference>
<dbReference type="PANTHER" id="PTHR46225:SF13">
    <property type="entry name" value="E3 UBIQUITIN-PROTEIN LIGASE-RELATED"/>
    <property type="match status" value="1"/>
</dbReference>
<feature type="domain" description="RING-type" evidence="6">
    <location>
        <begin position="109"/>
        <end position="149"/>
    </location>
</feature>
<dbReference type="SMART" id="SM00744">
    <property type="entry name" value="RINGv"/>
    <property type="match status" value="1"/>
</dbReference>
<reference evidence="7" key="1">
    <citation type="journal article" date="2019" name="Database">
        <title>The radish genome database (RadishGD): an integrated information resource for radish genomics.</title>
        <authorList>
            <person name="Yu H.J."/>
            <person name="Baek S."/>
            <person name="Lee Y.J."/>
            <person name="Cho A."/>
            <person name="Mun J.H."/>
        </authorList>
    </citation>
    <scope>NUCLEOTIDE SEQUENCE [LARGE SCALE GENOMIC DNA]</scope>
    <source>
        <strain evidence="7">cv. WK10039</strain>
    </source>
</reference>
<dbReference type="PANTHER" id="PTHR46225">
    <property type="entry name" value="C3H4 TYPE ZINC FINGER PROTEIN"/>
    <property type="match status" value="1"/>
</dbReference>
<evidence type="ECO:0000256" key="4">
    <source>
        <dbReference type="PROSITE-ProRule" id="PRU00175"/>
    </source>
</evidence>
<evidence type="ECO:0000256" key="2">
    <source>
        <dbReference type="ARBA" id="ARBA00022771"/>
    </source>
</evidence>
<reference evidence="8" key="2">
    <citation type="submission" date="2025-08" db="UniProtKB">
        <authorList>
            <consortium name="RefSeq"/>
        </authorList>
    </citation>
    <scope>IDENTIFICATION</scope>
    <source>
        <tissue evidence="8">Leaf</tissue>
    </source>
</reference>
<protein>
    <submittedName>
        <fullName evidence="8">E3 ubiquitin protein ligase RIE1-like</fullName>
    </submittedName>
</protein>
<keyword evidence="1" id="KW-0479">Metal-binding</keyword>
<dbReference type="InterPro" id="IPR013083">
    <property type="entry name" value="Znf_RING/FYVE/PHD"/>
</dbReference>
<keyword evidence="7" id="KW-1185">Reference proteome</keyword>
<keyword evidence="5" id="KW-0472">Membrane</keyword>
<dbReference type="KEGG" id="rsz:108858815"/>
<feature type="transmembrane region" description="Helical" evidence="5">
    <location>
        <begin position="7"/>
        <end position="25"/>
    </location>
</feature>
<feature type="transmembrane region" description="Helical" evidence="5">
    <location>
        <begin position="37"/>
        <end position="61"/>
    </location>
</feature>
<dbReference type="InterPro" id="IPR011016">
    <property type="entry name" value="Znf_RING-CH"/>
</dbReference>
<dbReference type="GO" id="GO:0008270">
    <property type="term" value="F:zinc ion binding"/>
    <property type="evidence" value="ECO:0007669"/>
    <property type="project" value="UniProtKB-KW"/>
</dbReference>
<evidence type="ECO:0000313" key="8">
    <source>
        <dbReference type="RefSeq" id="XP_018488188.2"/>
    </source>
</evidence>
<evidence type="ECO:0000256" key="1">
    <source>
        <dbReference type="ARBA" id="ARBA00022723"/>
    </source>
</evidence>
<evidence type="ECO:0000259" key="6">
    <source>
        <dbReference type="PROSITE" id="PS50089"/>
    </source>
</evidence>
<dbReference type="RefSeq" id="XP_018488188.2">
    <property type="nucleotide sequence ID" value="XM_018632686.2"/>
</dbReference>
<dbReference type="Gene3D" id="3.30.40.10">
    <property type="entry name" value="Zinc/RING finger domain, C3HC4 (zinc finger)"/>
    <property type="match status" value="1"/>
</dbReference>
<evidence type="ECO:0000256" key="5">
    <source>
        <dbReference type="SAM" id="Phobius"/>
    </source>
</evidence>
<proteinExistence type="predicted"/>
<keyword evidence="3" id="KW-0862">Zinc</keyword>
<dbReference type="Pfam" id="PF13639">
    <property type="entry name" value="zf-RING_2"/>
    <property type="match status" value="1"/>
</dbReference>
<gene>
    <name evidence="8" type="primary">LOC108858815</name>
</gene>
<dbReference type="Proteomes" id="UP000504610">
    <property type="component" value="Chromosome 1"/>
</dbReference>
<dbReference type="OrthoDB" id="4348522at2759"/>
<keyword evidence="2 4" id="KW-0863">Zinc-finger</keyword>
<sequence>MMEFFEVVLEFFFIGWFWGYHWFFYDKPSPDDGSLLYWLSLGFLAFTVIRHGCIIVALFYVCALLPVYICYHSVAGVIRLIIMFIKASYACFSRSNDVDSEREDEDIVCCICLGNCGDEKEGKLPCSHVFHLKCIRRWLRIRPTCPLCQSQFDVFPTLLYLYE</sequence>
<evidence type="ECO:0000256" key="3">
    <source>
        <dbReference type="ARBA" id="ARBA00022833"/>
    </source>
</evidence>
<dbReference type="SUPFAM" id="SSF57850">
    <property type="entry name" value="RING/U-box"/>
    <property type="match status" value="1"/>
</dbReference>